<keyword evidence="4" id="KW-1185">Reference proteome</keyword>
<gene>
    <name evidence="2" type="ORF">BST30_18480</name>
    <name evidence="1" type="ORF">MMAN_53170</name>
</gene>
<evidence type="ECO:0000313" key="4">
    <source>
        <dbReference type="Proteomes" id="UP000465812"/>
    </source>
</evidence>
<dbReference type="AlphaFoldDB" id="A0A1X0FP20"/>
<dbReference type="EMBL" id="MVHW01000022">
    <property type="protein sequence ID" value="ORB03471.1"/>
    <property type="molecule type" value="Genomic_DNA"/>
</dbReference>
<evidence type="ECO:0000313" key="3">
    <source>
        <dbReference type="Proteomes" id="UP000192760"/>
    </source>
</evidence>
<evidence type="ECO:0000313" key="2">
    <source>
        <dbReference type="EMBL" id="ORB03471.1"/>
    </source>
</evidence>
<evidence type="ECO:0000313" key="1">
    <source>
        <dbReference type="EMBL" id="BBY41183.1"/>
    </source>
</evidence>
<organism evidence="2 3">
    <name type="scientific">Mycobacterium mantenii</name>
    <dbReference type="NCBI Taxonomy" id="560555"/>
    <lineage>
        <taxon>Bacteria</taxon>
        <taxon>Bacillati</taxon>
        <taxon>Actinomycetota</taxon>
        <taxon>Actinomycetes</taxon>
        <taxon>Mycobacteriales</taxon>
        <taxon>Mycobacteriaceae</taxon>
        <taxon>Mycobacterium</taxon>
        <taxon>Mycobacterium avium complex (MAC)</taxon>
    </lineage>
</organism>
<sequence length="277" mass="31897">MVEFRYRASVRKFKSETAKRTARKQRRVRELRADAVKDKRRYKTRLAYFRAFLELARDPSTESITVAKLCERCEIQEAAFHKRFPKDPDGLRPLQRFTLVAVEELTHATLREVRLMMEKREGDSDEPTGRLDRLTMTIAVLVHYMTRYQRLFNVEGIVPREVILTLSDVLAQAIIWTDPLSRQQKADFTRMAKYHAAALVGIIRSGLGEEVDRAEYVGSLTHAMVAQMLPPLLIQYGDADLDRGLEMAERIEPATLKIMDSHAARRLAALIGRELAR</sequence>
<dbReference type="EMBL" id="AP022590">
    <property type="protein sequence ID" value="BBY41183.1"/>
    <property type="molecule type" value="Genomic_DNA"/>
</dbReference>
<proteinExistence type="predicted"/>
<dbReference type="RefSeq" id="WP_083096898.1">
    <property type="nucleotide sequence ID" value="NZ_AP022590.1"/>
</dbReference>
<dbReference type="Proteomes" id="UP000465812">
    <property type="component" value="Chromosome"/>
</dbReference>
<reference evidence="2 3" key="1">
    <citation type="submission" date="2017-02" db="EMBL/GenBank/DDBJ databases">
        <title>The new phylogeny of genus Mycobacterium.</title>
        <authorList>
            <person name="Tortoli E."/>
            <person name="Trovato A."/>
            <person name="Cirillo D.M."/>
        </authorList>
    </citation>
    <scope>NUCLEOTIDE SEQUENCE [LARGE SCALE GENOMIC DNA]</scope>
    <source>
        <strain evidence="2 3">DSM 45255</strain>
    </source>
</reference>
<name>A0A1X0FP20_MYCNT</name>
<reference evidence="1 4" key="2">
    <citation type="journal article" date="2019" name="Emerg. Microbes Infect.">
        <title>Comprehensive subspecies identification of 175 nontuberculous mycobacteria species based on 7547 genomic profiles.</title>
        <authorList>
            <person name="Matsumoto Y."/>
            <person name="Kinjo T."/>
            <person name="Motooka D."/>
            <person name="Nabeya D."/>
            <person name="Jung N."/>
            <person name="Uechi K."/>
            <person name="Horii T."/>
            <person name="Iida T."/>
            <person name="Fujita J."/>
            <person name="Nakamura S."/>
        </authorList>
    </citation>
    <scope>NUCLEOTIDE SEQUENCE [LARGE SCALE GENOMIC DNA]</scope>
    <source>
        <strain evidence="1 4">JCM 18113</strain>
    </source>
</reference>
<accession>A0A1X0FP20</accession>
<dbReference type="Gene3D" id="1.10.357.10">
    <property type="entry name" value="Tetracycline Repressor, domain 2"/>
    <property type="match status" value="1"/>
</dbReference>
<evidence type="ECO:0008006" key="5">
    <source>
        <dbReference type="Google" id="ProtNLM"/>
    </source>
</evidence>
<reference evidence="1" key="3">
    <citation type="submission" date="2020-02" db="EMBL/GenBank/DDBJ databases">
        <authorList>
            <person name="Matsumoto Y."/>
            <person name="Kinjo T."/>
            <person name="Motooka D."/>
            <person name="Nabeya D."/>
            <person name="Jung N."/>
            <person name="Uechi K."/>
            <person name="Horii T."/>
            <person name="Iida T."/>
            <person name="Fujita J."/>
            <person name="Nakamura S."/>
        </authorList>
    </citation>
    <scope>NUCLEOTIDE SEQUENCE</scope>
    <source>
        <strain evidence="1">JCM 18113</strain>
    </source>
</reference>
<dbReference type="Proteomes" id="UP000192760">
    <property type="component" value="Unassembled WGS sequence"/>
</dbReference>
<protein>
    <recommendedName>
        <fullName evidence="5">TetR family transcriptional regulator</fullName>
    </recommendedName>
</protein>